<dbReference type="EMBL" id="BMIF01000003">
    <property type="protein sequence ID" value="GGA60253.1"/>
    <property type="molecule type" value="Genomic_DNA"/>
</dbReference>
<protein>
    <submittedName>
        <fullName evidence="1">Uncharacterized protein</fullName>
    </submittedName>
</protein>
<gene>
    <name evidence="1" type="ORF">GCM10011385_12390</name>
</gene>
<proteinExistence type="predicted"/>
<evidence type="ECO:0000313" key="2">
    <source>
        <dbReference type="Proteomes" id="UP000636264"/>
    </source>
</evidence>
<reference evidence="1" key="1">
    <citation type="journal article" date="2014" name="Int. J. Syst. Evol. Microbiol.">
        <title>Complete genome sequence of Corynebacterium casei LMG S-19264T (=DSM 44701T), isolated from a smear-ripened cheese.</title>
        <authorList>
            <consortium name="US DOE Joint Genome Institute (JGI-PGF)"/>
            <person name="Walter F."/>
            <person name="Albersmeier A."/>
            <person name="Kalinowski J."/>
            <person name="Ruckert C."/>
        </authorList>
    </citation>
    <scope>NUCLEOTIDE SEQUENCE</scope>
    <source>
        <strain evidence="1">CGMCC 1.15320</strain>
    </source>
</reference>
<dbReference type="RefSeq" id="WP_188720099.1">
    <property type="nucleotide sequence ID" value="NZ_BMIF01000003.1"/>
</dbReference>
<reference evidence="1" key="2">
    <citation type="submission" date="2020-09" db="EMBL/GenBank/DDBJ databases">
        <authorList>
            <person name="Sun Q."/>
            <person name="Zhou Y."/>
        </authorList>
    </citation>
    <scope>NUCLEOTIDE SEQUENCE</scope>
    <source>
        <strain evidence="1">CGMCC 1.15320</strain>
    </source>
</reference>
<dbReference type="Gene3D" id="3.30.2440.10">
    <property type="entry name" value="Secreted effector protein SifA"/>
    <property type="match status" value="1"/>
</dbReference>
<organism evidence="1 2">
    <name type="scientific">Nitratireductor aestuarii</name>
    <dbReference type="NCBI Taxonomy" id="1735103"/>
    <lineage>
        <taxon>Bacteria</taxon>
        <taxon>Pseudomonadati</taxon>
        <taxon>Pseudomonadota</taxon>
        <taxon>Alphaproteobacteria</taxon>
        <taxon>Hyphomicrobiales</taxon>
        <taxon>Phyllobacteriaceae</taxon>
        <taxon>Nitratireductor</taxon>
    </lineage>
</organism>
<comment type="caution">
    <text evidence="1">The sequence shown here is derived from an EMBL/GenBank/DDBJ whole genome shotgun (WGS) entry which is preliminary data.</text>
</comment>
<name>A0A916W287_9HYPH</name>
<keyword evidence="2" id="KW-1185">Reference proteome</keyword>
<dbReference type="AlphaFoldDB" id="A0A916W287"/>
<evidence type="ECO:0000313" key="1">
    <source>
        <dbReference type="EMBL" id="GGA60253.1"/>
    </source>
</evidence>
<accession>A0A916W287</accession>
<dbReference type="Proteomes" id="UP000636264">
    <property type="component" value="Unassembled WGS sequence"/>
</dbReference>
<sequence length="303" mass="33875">MIAFYMASKVGDLQVSQTDIRYAQKPDTLGAKLNRVWDHITDWFLGTNYVQAKDNLAVLYNAEASPREKAESFFKLKALVAPAYQDRFVVTIEPFGYSLEIKYGGGLEPYSFSVQICDPVRLTKTLNDYTRWSITDATERAKYEKALQKDFGRSSYRLRSEPIRFTDKEPPLTTFGEAIGNIPGNEKQKQAAIAIASQKLFALLIYSSCEVLDPSQLMHFGGKGETSFNFFSDKKGGVIMHARSTTQWQSDIKGSELRRQLEAIAGPQSPMLLAPVYDTQILIDSDGKATVLSAVIGIDPVRK</sequence>